<comment type="caution">
    <text evidence="2">The sequence shown here is derived from an EMBL/GenBank/DDBJ whole genome shotgun (WGS) entry which is preliminary data.</text>
</comment>
<reference evidence="2" key="1">
    <citation type="submission" date="2021-02" db="EMBL/GenBank/DDBJ databases">
        <authorList>
            <person name="Dougan E. K."/>
            <person name="Rhodes N."/>
            <person name="Thang M."/>
            <person name="Chan C."/>
        </authorList>
    </citation>
    <scope>NUCLEOTIDE SEQUENCE</scope>
</reference>
<feature type="compositionally biased region" description="Pro residues" evidence="1">
    <location>
        <begin position="28"/>
        <end position="59"/>
    </location>
</feature>
<evidence type="ECO:0000256" key="1">
    <source>
        <dbReference type="SAM" id="MobiDB-lite"/>
    </source>
</evidence>
<evidence type="ECO:0000313" key="3">
    <source>
        <dbReference type="Proteomes" id="UP000654075"/>
    </source>
</evidence>
<gene>
    <name evidence="2" type="ORF">PGLA1383_LOCUS16206</name>
</gene>
<proteinExistence type="predicted"/>
<dbReference type="EMBL" id="CAJNNV010009759">
    <property type="protein sequence ID" value="CAE8597773.1"/>
    <property type="molecule type" value="Genomic_DNA"/>
</dbReference>
<sequence>FGAMADSDEDLWAALEGDDEAAPSDAPEAPPPPEDAAPPPPPPPPDGAPPPPEAPPPPRNMCEGCKISLSSSSSSTTCNLCVTCRFKQSNPFMPVEKLLCWSTLK</sequence>
<dbReference type="Proteomes" id="UP000654075">
    <property type="component" value="Unassembled WGS sequence"/>
</dbReference>
<feature type="region of interest" description="Disordered" evidence="1">
    <location>
        <begin position="1"/>
        <end position="59"/>
    </location>
</feature>
<organism evidence="2 3">
    <name type="scientific">Polarella glacialis</name>
    <name type="common">Dinoflagellate</name>
    <dbReference type="NCBI Taxonomy" id="89957"/>
    <lineage>
        <taxon>Eukaryota</taxon>
        <taxon>Sar</taxon>
        <taxon>Alveolata</taxon>
        <taxon>Dinophyceae</taxon>
        <taxon>Suessiales</taxon>
        <taxon>Suessiaceae</taxon>
        <taxon>Polarella</taxon>
    </lineage>
</organism>
<feature type="non-terminal residue" evidence="2">
    <location>
        <position position="105"/>
    </location>
</feature>
<feature type="non-terminal residue" evidence="2">
    <location>
        <position position="1"/>
    </location>
</feature>
<name>A0A813EBI5_POLGL</name>
<dbReference type="AlphaFoldDB" id="A0A813EBI5"/>
<evidence type="ECO:0000313" key="2">
    <source>
        <dbReference type="EMBL" id="CAE8597773.1"/>
    </source>
</evidence>
<protein>
    <submittedName>
        <fullName evidence="2">Uncharacterized protein</fullName>
    </submittedName>
</protein>
<feature type="compositionally biased region" description="Acidic residues" evidence="1">
    <location>
        <begin position="1"/>
        <end position="22"/>
    </location>
</feature>
<accession>A0A813EBI5</accession>
<keyword evidence="3" id="KW-1185">Reference proteome</keyword>